<protein>
    <submittedName>
        <fullName evidence="2">Uncharacterized protein</fullName>
    </submittedName>
</protein>
<feature type="region of interest" description="Disordered" evidence="1">
    <location>
        <begin position="309"/>
        <end position="361"/>
    </location>
</feature>
<dbReference type="Proteomes" id="UP001152759">
    <property type="component" value="Chromosome 3"/>
</dbReference>
<gene>
    <name evidence="2" type="ORF">BEMITA_LOCUS6230</name>
</gene>
<organism evidence="2 3">
    <name type="scientific">Bemisia tabaci</name>
    <name type="common">Sweetpotato whitefly</name>
    <name type="synonym">Aleurodes tabaci</name>
    <dbReference type="NCBI Taxonomy" id="7038"/>
    <lineage>
        <taxon>Eukaryota</taxon>
        <taxon>Metazoa</taxon>
        <taxon>Ecdysozoa</taxon>
        <taxon>Arthropoda</taxon>
        <taxon>Hexapoda</taxon>
        <taxon>Insecta</taxon>
        <taxon>Pterygota</taxon>
        <taxon>Neoptera</taxon>
        <taxon>Paraneoptera</taxon>
        <taxon>Hemiptera</taxon>
        <taxon>Sternorrhyncha</taxon>
        <taxon>Aleyrodoidea</taxon>
        <taxon>Aleyrodidae</taxon>
        <taxon>Aleyrodinae</taxon>
        <taxon>Bemisia</taxon>
    </lineage>
</organism>
<evidence type="ECO:0000313" key="3">
    <source>
        <dbReference type="Proteomes" id="UP001152759"/>
    </source>
</evidence>
<keyword evidence="3" id="KW-1185">Reference proteome</keyword>
<feature type="compositionally biased region" description="Basic residues" evidence="1">
    <location>
        <begin position="327"/>
        <end position="337"/>
    </location>
</feature>
<evidence type="ECO:0000256" key="1">
    <source>
        <dbReference type="SAM" id="MobiDB-lite"/>
    </source>
</evidence>
<name>A0A9P0ABM8_BEMTA</name>
<feature type="region of interest" description="Disordered" evidence="1">
    <location>
        <begin position="1"/>
        <end position="21"/>
    </location>
</feature>
<feature type="compositionally biased region" description="Low complexity" evidence="1">
    <location>
        <begin position="347"/>
        <end position="361"/>
    </location>
</feature>
<sequence length="361" mass="40334">MTLNPETETCTGHRKTSATDSLPARCLTKLMSLRRKDSPVVPDRNAQRPKMSIMPKSFHSSVPHDVPRKWPSEDGLQVLTKRVPSSLRYVPVPPNEFYISISYENIYNLPVRHGRSHPFVQNSGGKLEGHPFGSTKLLRGSPMGSCPDITKHAHAHSHGHAQSKRGDRRYPYDYVYGGTLREYVAPQNVYETVGSNYCERSRLKYSFYSNGYGNDQATAFSSKLCTATTPSQPTRMSTDTKKLNLAPAPLRSSKKPPTVRSSGCSSKSKDSHEKTSANKYRLRQVDVALLAQMWSLNKAIQEFCRLQESPIPSPSDDGEDTGEVFTPKKKLPISRRRYQQEDHKLSEGSSSSSTSVELGKV</sequence>
<dbReference type="EMBL" id="OU963864">
    <property type="protein sequence ID" value="CAH0387184.1"/>
    <property type="molecule type" value="Genomic_DNA"/>
</dbReference>
<feature type="compositionally biased region" description="Basic and acidic residues" evidence="1">
    <location>
        <begin position="267"/>
        <end position="276"/>
    </location>
</feature>
<feature type="compositionally biased region" description="Polar residues" evidence="1">
    <location>
        <begin position="1"/>
        <end position="10"/>
    </location>
</feature>
<reference evidence="2" key="1">
    <citation type="submission" date="2021-12" db="EMBL/GenBank/DDBJ databases">
        <authorList>
            <person name="King R."/>
        </authorList>
    </citation>
    <scope>NUCLEOTIDE SEQUENCE</scope>
</reference>
<feature type="region of interest" description="Disordered" evidence="1">
    <location>
        <begin position="229"/>
        <end position="277"/>
    </location>
</feature>
<accession>A0A9P0ABM8</accession>
<proteinExistence type="predicted"/>
<evidence type="ECO:0000313" key="2">
    <source>
        <dbReference type="EMBL" id="CAH0387184.1"/>
    </source>
</evidence>
<dbReference type="AlphaFoldDB" id="A0A9P0ABM8"/>